<gene>
    <name evidence="1" type="ORF">JOF56_004977</name>
</gene>
<comment type="caution">
    <text evidence="1">The sequence shown here is derived from an EMBL/GenBank/DDBJ whole genome shotgun (WGS) entry which is preliminary data.</text>
</comment>
<dbReference type="Gene3D" id="3.60.15.10">
    <property type="entry name" value="Ribonuclease Z/Hydroxyacylglutathione hydrolase-like"/>
    <property type="match status" value="1"/>
</dbReference>
<name>A0ABS4TJK5_9PSEU</name>
<protein>
    <recommendedName>
        <fullName evidence="3">Metallo-beta-lactamase domain-containing protein</fullName>
    </recommendedName>
</protein>
<sequence length="240" mass="26168">MSIPRGSGAAARPYRRGEPRLSVGQLADLPIWILRTTTGRPLNSVLIAGPDGLMLINTGTSHRHGTAISKQIASLTSEPVTTIIYPHHPTTSCQGTTAITDQDNARCGNVVIVAAGRRDSCYHPGVAPNLLIDRECILDLSGVTVRMLPISAGMIGGTNLYLPRHRVAVIADEPAMWSHGMGPRFQRARSTPFARAVGWFQRFPVEHLLGSHMIPLSGLDVHLVLRTCHNRRTADRHHPR</sequence>
<evidence type="ECO:0000313" key="2">
    <source>
        <dbReference type="Proteomes" id="UP001519332"/>
    </source>
</evidence>
<evidence type="ECO:0008006" key="3">
    <source>
        <dbReference type="Google" id="ProtNLM"/>
    </source>
</evidence>
<dbReference type="Proteomes" id="UP001519332">
    <property type="component" value="Unassembled WGS sequence"/>
</dbReference>
<dbReference type="RefSeq" id="WP_209641908.1">
    <property type="nucleotide sequence ID" value="NZ_JAGINW010000001.1"/>
</dbReference>
<proteinExistence type="predicted"/>
<organism evidence="1 2">
    <name type="scientific">Kibdelosporangium banguiense</name>
    <dbReference type="NCBI Taxonomy" id="1365924"/>
    <lineage>
        <taxon>Bacteria</taxon>
        <taxon>Bacillati</taxon>
        <taxon>Actinomycetota</taxon>
        <taxon>Actinomycetes</taxon>
        <taxon>Pseudonocardiales</taxon>
        <taxon>Pseudonocardiaceae</taxon>
        <taxon>Kibdelosporangium</taxon>
    </lineage>
</organism>
<keyword evidence="2" id="KW-1185">Reference proteome</keyword>
<dbReference type="EMBL" id="JAGINW010000001">
    <property type="protein sequence ID" value="MBP2324592.1"/>
    <property type="molecule type" value="Genomic_DNA"/>
</dbReference>
<reference evidence="1 2" key="1">
    <citation type="submission" date="2021-03" db="EMBL/GenBank/DDBJ databases">
        <title>Sequencing the genomes of 1000 actinobacteria strains.</title>
        <authorList>
            <person name="Klenk H.-P."/>
        </authorList>
    </citation>
    <scope>NUCLEOTIDE SEQUENCE [LARGE SCALE GENOMIC DNA]</scope>
    <source>
        <strain evidence="1 2">DSM 46670</strain>
    </source>
</reference>
<dbReference type="InterPro" id="IPR036866">
    <property type="entry name" value="RibonucZ/Hydroxyglut_hydro"/>
</dbReference>
<evidence type="ECO:0000313" key="1">
    <source>
        <dbReference type="EMBL" id="MBP2324592.1"/>
    </source>
</evidence>
<accession>A0ABS4TJK5</accession>
<dbReference type="SUPFAM" id="SSF56281">
    <property type="entry name" value="Metallo-hydrolase/oxidoreductase"/>
    <property type="match status" value="1"/>
</dbReference>